<organism evidence="2 3">
    <name type="scientific">Hominiventricola aquisgranensis</name>
    <dbReference type="NCBI Taxonomy" id="3133164"/>
    <lineage>
        <taxon>Bacteria</taxon>
        <taxon>Bacillati</taxon>
        <taxon>Bacillota</taxon>
        <taxon>Clostridia</taxon>
        <taxon>Lachnospirales</taxon>
        <taxon>Lachnospiraceae</taxon>
        <taxon>Hominiventricola</taxon>
    </lineage>
</organism>
<dbReference type="CDD" id="cd03768">
    <property type="entry name" value="SR_ResInv"/>
    <property type="match status" value="1"/>
</dbReference>
<accession>A0ABV1I3U6</accession>
<dbReference type="InterPro" id="IPR050639">
    <property type="entry name" value="SSR_resolvase"/>
</dbReference>
<dbReference type="PROSITE" id="PS51736">
    <property type="entry name" value="RECOMBINASES_3"/>
    <property type="match status" value="1"/>
</dbReference>
<evidence type="ECO:0000313" key="2">
    <source>
        <dbReference type="EMBL" id="MEQ2579284.1"/>
    </source>
</evidence>
<dbReference type="EMBL" id="JBBMFC010000018">
    <property type="protein sequence ID" value="MEQ2579284.1"/>
    <property type="molecule type" value="Genomic_DNA"/>
</dbReference>
<dbReference type="Pfam" id="PF00239">
    <property type="entry name" value="Resolvase"/>
    <property type="match status" value="1"/>
</dbReference>
<evidence type="ECO:0000313" key="3">
    <source>
        <dbReference type="Proteomes" id="UP001470288"/>
    </source>
</evidence>
<comment type="caution">
    <text evidence="2">The sequence shown here is derived from an EMBL/GenBank/DDBJ whole genome shotgun (WGS) entry which is preliminary data.</text>
</comment>
<reference evidence="2 3" key="1">
    <citation type="submission" date="2024-03" db="EMBL/GenBank/DDBJ databases">
        <title>Human intestinal bacterial collection.</title>
        <authorList>
            <person name="Pauvert C."/>
            <person name="Hitch T.C.A."/>
            <person name="Clavel T."/>
        </authorList>
    </citation>
    <scope>NUCLEOTIDE SEQUENCE [LARGE SCALE GENOMIC DNA]</scope>
    <source>
        <strain evidence="2 3">CLA-AA-H78B</strain>
    </source>
</reference>
<feature type="domain" description="Resolvase/invertase-type recombinase catalytic" evidence="1">
    <location>
        <begin position="3"/>
        <end position="174"/>
    </location>
</feature>
<evidence type="ECO:0000259" key="1">
    <source>
        <dbReference type="PROSITE" id="PS51736"/>
    </source>
</evidence>
<gene>
    <name evidence="2" type="ORF">WMO62_10665</name>
</gene>
<dbReference type="PANTHER" id="PTHR30461">
    <property type="entry name" value="DNA-INVERTASE FROM LAMBDOID PROPHAGE"/>
    <property type="match status" value="1"/>
</dbReference>
<dbReference type="Gene3D" id="3.40.50.1390">
    <property type="entry name" value="Resolvase, N-terminal catalytic domain"/>
    <property type="match status" value="1"/>
</dbReference>
<name>A0ABV1I3U6_9FIRM</name>
<dbReference type="RefSeq" id="WP_349144622.1">
    <property type="nucleotide sequence ID" value="NZ_JBBMFC010000018.1"/>
</dbReference>
<protein>
    <submittedName>
        <fullName evidence="2">Recombinase family protein</fullName>
    </submittedName>
</protein>
<proteinExistence type="predicted"/>
<keyword evidence="3" id="KW-1185">Reference proteome</keyword>
<dbReference type="Proteomes" id="UP001470288">
    <property type="component" value="Unassembled WGS sequence"/>
</dbReference>
<dbReference type="InterPro" id="IPR006119">
    <property type="entry name" value="Resolv_N"/>
</dbReference>
<dbReference type="PANTHER" id="PTHR30461:SF19">
    <property type="entry name" value="SITE-SPECIFIC RECOMBINASE RESOLVASE FAMILY"/>
    <property type="match status" value="1"/>
</dbReference>
<sequence length="247" mass="28729">MGKLYGYCRISTRNQSIERQVRNILRVYPEAIIIKEIYTGTSFDRPEWNKLMRTIQDDDGIVFDEVSRMGRNAAEGFDIYKDMFERGINLIYLKESHINTESYRESMQSVIDMEIQSGNPDADELVNSIVKAVKRFALSKVEKDIYRAFEQAEKEVDYLHRRTKEGIEMARLNGKQIGLKKGTKLVTRKSIEAKRAIQKYNKTFGGPLNNIETIRQIGISETTFYKYRKEIIEELLVKQEGAQKDSC</sequence>
<dbReference type="SMART" id="SM00857">
    <property type="entry name" value="Resolvase"/>
    <property type="match status" value="1"/>
</dbReference>
<dbReference type="InterPro" id="IPR036162">
    <property type="entry name" value="Resolvase-like_N_sf"/>
</dbReference>
<dbReference type="SUPFAM" id="SSF53041">
    <property type="entry name" value="Resolvase-like"/>
    <property type="match status" value="1"/>
</dbReference>